<dbReference type="InterPro" id="IPR013378">
    <property type="entry name" value="InlB-like_B-rpt"/>
</dbReference>
<accession>A0A1G2PD86</accession>
<dbReference type="Pfam" id="PF07963">
    <property type="entry name" value="N_methyl"/>
    <property type="match status" value="1"/>
</dbReference>
<dbReference type="InterPro" id="IPR012902">
    <property type="entry name" value="N_methyl_site"/>
</dbReference>
<dbReference type="SUPFAM" id="SSF49899">
    <property type="entry name" value="Concanavalin A-like lectins/glucanases"/>
    <property type="match status" value="1"/>
</dbReference>
<organism evidence="4 5">
    <name type="scientific">Candidatus Taylorbacteria bacterium RIFOXYD2_FULL_36_9</name>
    <dbReference type="NCBI Taxonomy" id="1802338"/>
    <lineage>
        <taxon>Bacteria</taxon>
        <taxon>Candidatus Tayloriibacteriota</taxon>
    </lineage>
</organism>
<dbReference type="SUPFAM" id="SSF54523">
    <property type="entry name" value="Pili subunits"/>
    <property type="match status" value="1"/>
</dbReference>
<dbReference type="NCBIfam" id="TIGR02543">
    <property type="entry name" value="List_Bact_rpt"/>
    <property type="match status" value="1"/>
</dbReference>
<evidence type="ECO:0000313" key="5">
    <source>
        <dbReference type="Proteomes" id="UP000176965"/>
    </source>
</evidence>
<dbReference type="InterPro" id="IPR013320">
    <property type="entry name" value="ConA-like_dom_sf"/>
</dbReference>
<dbReference type="GO" id="GO:0030313">
    <property type="term" value="C:cell envelope"/>
    <property type="evidence" value="ECO:0007669"/>
    <property type="project" value="UniProtKB-SubCell"/>
</dbReference>
<evidence type="ECO:0000256" key="2">
    <source>
        <dbReference type="SAM" id="Phobius"/>
    </source>
</evidence>
<evidence type="ECO:0000256" key="1">
    <source>
        <dbReference type="ARBA" id="ARBA00004196"/>
    </source>
</evidence>
<dbReference type="Gene3D" id="2.60.120.200">
    <property type="match status" value="1"/>
</dbReference>
<reference evidence="4 5" key="1">
    <citation type="journal article" date="2016" name="Nat. Commun.">
        <title>Thousands of microbial genomes shed light on interconnected biogeochemical processes in an aquifer system.</title>
        <authorList>
            <person name="Anantharaman K."/>
            <person name="Brown C.T."/>
            <person name="Hug L.A."/>
            <person name="Sharon I."/>
            <person name="Castelle C.J."/>
            <person name="Probst A.J."/>
            <person name="Thomas B.C."/>
            <person name="Singh A."/>
            <person name="Wilkins M.J."/>
            <person name="Karaoz U."/>
            <person name="Brodie E.L."/>
            <person name="Williams K.H."/>
            <person name="Hubbard S.S."/>
            <person name="Banfield J.F."/>
        </authorList>
    </citation>
    <scope>NUCLEOTIDE SEQUENCE [LARGE SCALE GENOMIC DNA]</scope>
</reference>
<evidence type="ECO:0000313" key="4">
    <source>
        <dbReference type="EMBL" id="OHA46306.1"/>
    </source>
</evidence>
<dbReference type="Proteomes" id="UP000176965">
    <property type="component" value="Unassembled WGS sequence"/>
</dbReference>
<gene>
    <name evidence="4" type="ORF">A2541_02625</name>
</gene>
<dbReference type="InterPro" id="IPR042229">
    <property type="entry name" value="Listeria/Bacterioides_rpt_sf"/>
</dbReference>
<keyword evidence="2" id="KW-0472">Membrane</keyword>
<dbReference type="AlphaFoldDB" id="A0A1G2PD86"/>
<dbReference type="Pfam" id="PF13385">
    <property type="entry name" value="Laminin_G_3"/>
    <property type="match status" value="1"/>
</dbReference>
<comment type="caution">
    <text evidence="4">The sequence shown here is derived from an EMBL/GenBank/DDBJ whole genome shotgun (WGS) entry which is preliminary data.</text>
</comment>
<comment type="subcellular location">
    <subcellularLocation>
        <location evidence="1">Cell envelope</location>
    </subcellularLocation>
</comment>
<feature type="domain" description="DUF2341" evidence="3">
    <location>
        <begin position="292"/>
        <end position="374"/>
    </location>
</feature>
<dbReference type="Gene3D" id="2.60.40.4270">
    <property type="entry name" value="Listeria-Bacteroides repeat domain"/>
    <property type="match status" value="1"/>
</dbReference>
<keyword evidence="2" id="KW-0812">Transmembrane</keyword>
<dbReference type="NCBIfam" id="TIGR02532">
    <property type="entry name" value="IV_pilin_GFxxxE"/>
    <property type="match status" value="1"/>
</dbReference>
<protein>
    <recommendedName>
        <fullName evidence="3">DUF2341 domain-containing protein</fullName>
    </recommendedName>
</protein>
<dbReference type="InterPro" id="IPR045584">
    <property type="entry name" value="Pilin-like"/>
</dbReference>
<sequence>MGISIKKEERKMRGFTLIEVLLVIGIAAVVFTFSAPFALNFYRTQMVEDTRSNVIDALQRARHNSVLQKNDSAFGVTMSEVADSFVLFQGANYASRDDTQDEIFSVISEISFTGLTDLVFAKLTGLPDDTGTTTISYGNVSRGILVDAAGMIYKVDVLNGSEVVTPTYTITFDANGGTGSMSDQTIEEGASANLTVNSFTRTSYTFAGWATSTDGVVAYADSASYTMGSANVTLYAKWTAEPATWTVDSLTYDNRKKITISNTNVDATLTDFPLLVFIDGDTDIGGISNADGFDHRFTDSDGTTLLKYERESFAIASGAATGKYWVKVPSVSTSAPTDIYIYYRNTDTADGADKTNVWNTDFKGVYHFEDATSSTGTNNGTFIGDASSTSGGKLDNGMISDGRSDGMSVGTTIGSTNNNFTISMWVKRTSGGAYQPYHFIFSDYGTRYTFYIDDGLSVMRSYLYTQTPETLNGSVNIGIGEWHYVVASKSSTFGYRTYIDGNLEVDSSANTGNLDLANNQAYWGGDLWGGANDYSLTGIMDEARFSNIRSVEWIHFEYHNMADVGNDLTWGAEE</sequence>
<feature type="transmembrane region" description="Helical" evidence="2">
    <location>
        <begin position="20"/>
        <end position="42"/>
    </location>
</feature>
<name>A0A1G2PD86_9BACT</name>
<dbReference type="EMBL" id="MHSQ01000031">
    <property type="protein sequence ID" value="OHA46306.1"/>
    <property type="molecule type" value="Genomic_DNA"/>
</dbReference>
<evidence type="ECO:0000259" key="3">
    <source>
        <dbReference type="Pfam" id="PF10102"/>
    </source>
</evidence>
<dbReference type="InterPro" id="IPR018765">
    <property type="entry name" value="DUF2341"/>
</dbReference>
<dbReference type="STRING" id="1802338.A2541_02625"/>
<keyword evidence="2" id="KW-1133">Transmembrane helix</keyword>
<dbReference type="Pfam" id="PF10102">
    <property type="entry name" value="DUF2341"/>
    <property type="match status" value="1"/>
</dbReference>
<dbReference type="Pfam" id="PF09479">
    <property type="entry name" value="Flg_new"/>
    <property type="match status" value="1"/>
</dbReference>
<proteinExistence type="predicted"/>